<dbReference type="GO" id="GO:0006355">
    <property type="term" value="P:regulation of DNA-templated transcription"/>
    <property type="evidence" value="ECO:0007669"/>
    <property type="project" value="InterPro"/>
</dbReference>
<dbReference type="OrthoDB" id="1937968at2759"/>
<evidence type="ECO:0000313" key="3">
    <source>
        <dbReference type="Proteomes" id="UP000515123"/>
    </source>
</evidence>
<dbReference type="Gene3D" id="1.10.246.20">
    <property type="entry name" value="Coactivator CBP, KIX domain"/>
    <property type="match status" value="1"/>
</dbReference>
<feature type="region of interest" description="Disordered" evidence="2">
    <location>
        <begin position="189"/>
        <end position="208"/>
    </location>
</feature>
<sequence>MPRPGPRPYECVRRAWHSDRHQPMRGSLIQEIFRVANEAHSAATRKNREWQEKLPFVVFKAEEIMYSKANSEAEYMDLSTLWDRANDAIDTIIRKDDSSSSSSPPVANEAHSAATRKNREWQEKLPFVVFKAEEIMYSKACIEAALNLGCIPRRASRSQRHSNPGCYLSSTAKYSAPISLKIPDGSKVHPGMGMGMGSSSALHLQSSSPDSTNLASSASWYSPVLRSAAPNSAPPCSLSSVFNASSEPTTSRAVISYGSPPLSSNPSVDPYKDGPAIPVETGNLPEFGRMYPLCYFGSSNENSCFRVPPLQTPSDHKQQNMGAAAGKTFKGKSTTSSSNNAPIDVETFAPDGGCDLSLRLGLPSPTWSGAESSWTDEVEDVGSSSSCDDSSKFYDPSPCRARAVNIERSITPAEDKCFEFF</sequence>
<gene>
    <name evidence="4" type="primary">LOC109722554</name>
</gene>
<protein>
    <submittedName>
        <fullName evidence="4">Uncharacterized protein LOC109722554</fullName>
    </submittedName>
</protein>
<name>A0A6P5GLP4_ANACO</name>
<dbReference type="PANTHER" id="PTHR35300:SF4">
    <property type="entry name" value="HISTONE ACETYLTRANSFERASE"/>
    <property type="match status" value="1"/>
</dbReference>
<dbReference type="InterPro" id="IPR036529">
    <property type="entry name" value="KIX_dom_sf"/>
</dbReference>
<keyword evidence="1" id="KW-0539">Nucleus</keyword>
<feature type="region of interest" description="Disordered" evidence="2">
    <location>
        <begin position="253"/>
        <end position="274"/>
    </location>
</feature>
<dbReference type="AlphaFoldDB" id="A0A6P5GLP4"/>
<organism evidence="3 4">
    <name type="scientific">Ananas comosus</name>
    <name type="common">Pineapple</name>
    <name type="synonym">Ananas ananas</name>
    <dbReference type="NCBI Taxonomy" id="4615"/>
    <lineage>
        <taxon>Eukaryota</taxon>
        <taxon>Viridiplantae</taxon>
        <taxon>Streptophyta</taxon>
        <taxon>Embryophyta</taxon>
        <taxon>Tracheophyta</taxon>
        <taxon>Spermatophyta</taxon>
        <taxon>Magnoliopsida</taxon>
        <taxon>Liliopsida</taxon>
        <taxon>Poales</taxon>
        <taxon>Bromeliaceae</taxon>
        <taxon>Bromelioideae</taxon>
        <taxon>Ananas</taxon>
    </lineage>
</organism>
<reference evidence="3" key="1">
    <citation type="journal article" date="2015" name="Nat. Genet.">
        <title>The pineapple genome and the evolution of CAM photosynthesis.</title>
        <authorList>
            <person name="Ming R."/>
            <person name="VanBuren R."/>
            <person name="Wai C.M."/>
            <person name="Tang H."/>
            <person name="Schatz M.C."/>
            <person name="Bowers J.E."/>
            <person name="Lyons E."/>
            <person name="Wang M.L."/>
            <person name="Chen J."/>
            <person name="Biggers E."/>
            <person name="Zhang J."/>
            <person name="Huang L."/>
            <person name="Zhang L."/>
            <person name="Miao W."/>
            <person name="Zhang J."/>
            <person name="Ye Z."/>
            <person name="Miao C."/>
            <person name="Lin Z."/>
            <person name="Wang H."/>
            <person name="Zhou H."/>
            <person name="Yim W.C."/>
            <person name="Priest H.D."/>
            <person name="Zheng C."/>
            <person name="Woodhouse M."/>
            <person name="Edger P.P."/>
            <person name="Guyot R."/>
            <person name="Guo H.B."/>
            <person name="Guo H."/>
            <person name="Zheng G."/>
            <person name="Singh R."/>
            <person name="Sharma A."/>
            <person name="Min X."/>
            <person name="Zheng Y."/>
            <person name="Lee H."/>
            <person name="Gurtowski J."/>
            <person name="Sedlazeck F.J."/>
            <person name="Harkess A."/>
            <person name="McKain M.R."/>
            <person name="Liao Z."/>
            <person name="Fang J."/>
            <person name="Liu J."/>
            <person name="Zhang X."/>
            <person name="Zhang Q."/>
            <person name="Hu W."/>
            <person name="Qin Y."/>
            <person name="Wang K."/>
            <person name="Chen L.Y."/>
            <person name="Shirley N."/>
            <person name="Lin Y.R."/>
            <person name="Liu L.Y."/>
            <person name="Hernandez A.G."/>
            <person name="Wright C.L."/>
            <person name="Bulone V."/>
            <person name="Tuskan G.A."/>
            <person name="Heath K."/>
            <person name="Zee F."/>
            <person name="Moore P.H."/>
            <person name="Sunkar R."/>
            <person name="Leebens-Mack J.H."/>
            <person name="Mockler T."/>
            <person name="Bennetzen J.L."/>
            <person name="Freeling M."/>
            <person name="Sankoff D."/>
            <person name="Paterson A.H."/>
            <person name="Zhu X."/>
            <person name="Yang X."/>
            <person name="Smith J.A."/>
            <person name="Cushman J.C."/>
            <person name="Paull R.E."/>
            <person name="Yu Q."/>
        </authorList>
    </citation>
    <scope>NUCLEOTIDE SEQUENCE [LARGE SCALE GENOMIC DNA]</scope>
    <source>
        <strain evidence="3">cv. F153</strain>
    </source>
</reference>
<dbReference type="RefSeq" id="XP_020106235.1">
    <property type="nucleotide sequence ID" value="XM_020250646.1"/>
</dbReference>
<dbReference type="GO" id="GO:0003712">
    <property type="term" value="F:transcription coregulator activity"/>
    <property type="evidence" value="ECO:0007669"/>
    <property type="project" value="InterPro"/>
</dbReference>
<evidence type="ECO:0000256" key="2">
    <source>
        <dbReference type="SAM" id="MobiDB-lite"/>
    </source>
</evidence>
<evidence type="ECO:0000256" key="1">
    <source>
        <dbReference type="ARBA" id="ARBA00023242"/>
    </source>
</evidence>
<accession>A0A6P5GLP4</accession>
<feature type="region of interest" description="Disordered" evidence="2">
    <location>
        <begin position="95"/>
        <end position="117"/>
    </location>
</feature>
<proteinExistence type="predicted"/>
<dbReference type="PANTHER" id="PTHR35300">
    <property type="entry name" value="COACTIVATOR CBP, KIX DOMAIN-CONTAINING PROTEIN-RELATED"/>
    <property type="match status" value="1"/>
</dbReference>
<dbReference type="GeneID" id="109722554"/>
<feature type="region of interest" description="Disordered" evidence="2">
    <location>
        <begin position="366"/>
        <end position="392"/>
    </location>
</feature>
<evidence type="ECO:0000313" key="4">
    <source>
        <dbReference type="RefSeq" id="XP_020106235.1"/>
    </source>
</evidence>
<reference evidence="4" key="2">
    <citation type="submission" date="2025-08" db="UniProtKB">
        <authorList>
            <consortium name="RefSeq"/>
        </authorList>
    </citation>
    <scope>IDENTIFICATION</scope>
    <source>
        <tissue evidence="4">Leaf</tissue>
    </source>
</reference>
<feature type="compositionally biased region" description="Low complexity" evidence="2">
    <location>
        <begin position="197"/>
        <end position="208"/>
    </location>
</feature>
<keyword evidence="3" id="KW-1185">Reference proteome</keyword>
<dbReference type="Proteomes" id="UP000515123">
    <property type="component" value="Linkage group 16"/>
</dbReference>